<reference evidence="1" key="2">
    <citation type="journal article" date="2015" name="Fish Shellfish Immunol.">
        <title>Early steps in the European eel (Anguilla anguilla)-Vibrio vulnificus interaction in the gills: Role of the RtxA13 toxin.</title>
        <authorList>
            <person name="Callol A."/>
            <person name="Pajuelo D."/>
            <person name="Ebbesson L."/>
            <person name="Teles M."/>
            <person name="MacKenzie S."/>
            <person name="Amaro C."/>
        </authorList>
    </citation>
    <scope>NUCLEOTIDE SEQUENCE</scope>
</reference>
<organism evidence="1">
    <name type="scientific">Anguilla anguilla</name>
    <name type="common">European freshwater eel</name>
    <name type="synonym">Muraena anguilla</name>
    <dbReference type="NCBI Taxonomy" id="7936"/>
    <lineage>
        <taxon>Eukaryota</taxon>
        <taxon>Metazoa</taxon>
        <taxon>Chordata</taxon>
        <taxon>Craniata</taxon>
        <taxon>Vertebrata</taxon>
        <taxon>Euteleostomi</taxon>
        <taxon>Actinopterygii</taxon>
        <taxon>Neopterygii</taxon>
        <taxon>Teleostei</taxon>
        <taxon>Anguilliformes</taxon>
        <taxon>Anguillidae</taxon>
        <taxon>Anguilla</taxon>
    </lineage>
</organism>
<reference evidence="1" key="1">
    <citation type="submission" date="2014-11" db="EMBL/GenBank/DDBJ databases">
        <authorList>
            <person name="Amaro Gonzalez C."/>
        </authorList>
    </citation>
    <scope>NUCLEOTIDE SEQUENCE</scope>
</reference>
<sequence length="42" mass="4742">MLNQIMTIMCLLKHKLLLEPGIMAQACLHSYSPPALHRSVTH</sequence>
<evidence type="ECO:0000313" key="1">
    <source>
        <dbReference type="EMBL" id="JAH50910.1"/>
    </source>
</evidence>
<protein>
    <submittedName>
        <fullName evidence="1">Uncharacterized protein</fullName>
    </submittedName>
</protein>
<dbReference type="AlphaFoldDB" id="A0A0E9TDE3"/>
<name>A0A0E9TDE3_ANGAN</name>
<proteinExistence type="predicted"/>
<accession>A0A0E9TDE3</accession>
<dbReference type="EMBL" id="GBXM01057667">
    <property type="protein sequence ID" value="JAH50910.1"/>
    <property type="molecule type" value="Transcribed_RNA"/>
</dbReference>